<feature type="transmembrane region" description="Helical" evidence="1">
    <location>
        <begin position="108"/>
        <end position="138"/>
    </location>
</feature>
<keyword evidence="1" id="KW-1133">Transmembrane helix</keyword>
<feature type="transmembrane region" description="Helical" evidence="1">
    <location>
        <begin position="48"/>
        <end position="70"/>
    </location>
</feature>
<dbReference type="AlphaFoldDB" id="A0A382MT27"/>
<feature type="transmembrane region" description="Helical" evidence="1">
    <location>
        <begin position="17"/>
        <end position="36"/>
    </location>
</feature>
<accession>A0A382MT27</accession>
<name>A0A382MT27_9ZZZZ</name>
<sequence length="163" mass="17434">MFSSIDLPTIFWPLSDAVVILAILLLVFFVSRAIISGLARQEFREVPLFWRLSVMSGLILGTMAFLSAILGDGPQLGTLFVVDGAWDLTLSSFLLYRVGPGETYFSGLYAVLASGGSWFNAGAVMIVVSMVAIVVAALKVGSGHLSHSFRIILASLISLFTTA</sequence>
<dbReference type="EMBL" id="UINC01095722">
    <property type="protein sequence ID" value="SVC52039.1"/>
    <property type="molecule type" value="Genomic_DNA"/>
</dbReference>
<gene>
    <name evidence="2" type="ORF">METZ01_LOCUS304893</name>
</gene>
<feature type="non-terminal residue" evidence="2">
    <location>
        <position position="163"/>
    </location>
</feature>
<organism evidence="2">
    <name type="scientific">marine metagenome</name>
    <dbReference type="NCBI Taxonomy" id="408172"/>
    <lineage>
        <taxon>unclassified sequences</taxon>
        <taxon>metagenomes</taxon>
        <taxon>ecological metagenomes</taxon>
    </lineage>
</organism>
<proteinExistence type="predicted"/>
<protein>
    <submittedName>
        <fullName evidence="2">Uncharacterized protein</fullName>
    </submittedName>
</protein>
<evidence type="ECO:0000313" key="2">
    <source>
        <dbReference type="EMBL" id="SVC52039.1"/>
    </source>
</evidence>
<evidence type="ECO:0000256" key="1">
    <source>
        <dbReference type="SAM" id="Phobius"/>
    </source>
</evidence>
<reference evidence="2" key="1">
    <citation type="submission" date="2018-05" db="EMBL/GenBank/DDBJ databases">
        <authorList>
            <person name="Lanie J.A."/>
            <person name="Ng W.-L."/>
            <person name="Kazmierczak K.M."/>
            <person name="Andrzejewski T.M."/>
            <person name="Davidsen T.M."/>
            <person name="Wayne K.J."/>
            <person name="Tettelin H."/>
            <person name="Glass J.I."/>
            <person name="Rusch D."/>
            <person name="Podicherti R."/>
            <person name="Tsui H.-C.T."/>
            <person name="Winkler M.E."/>
        </authorList>
    </citation>
    <scope>NUCLEOTIDE SEQUENCE</scope>
</reference>
<keyword evidence="1" id="KW-0472">Membrane</keyword>
<keyword evidence="1" id="KW-0812">Transmembrane</keyword>